<feature type="non-terminal residue" evidence="1">
    <location>
        <position position="119"/>
    </location>
</feature>
<sequence>CPRGTFCPGFGNSIPTICTAGFVCSNQNLDRPIELCPSGYWCPPGTSTNIRILRRDDALSSARFGASMSQGFRQQRVYFENGVEFYSNLSATINGVNVKLDWDDQNGTELYSYNDTVQT</sequence>
<dbReference type="EMBL" id="HACM01012393">
    <property type="protein sequence ID" value="CRZ12835.1"/>
    <property type="molecule type" value="Transcribed_RNA"/>
</dbReference>
<accession>A0A0H5RF72</accession>
<protein>
    <submittedName>
        <fullName evidence="1">Uncharacterized protein</fullName>
    </submittedName>
</protein>
<proteinExistence type="predicted"/>
<organism evidence="1">
    <name type="scientific">Spongospora subterranea</name>
    <dbReference type="NCBI Taxonomy" id="70186"/>
    <lineage>
        <taxon>Eukaryota</taxon>
        <taxon>Sar</taxon>
        <taxon>Rhizaria</taxon>
        <taxon>Endomyxa</taxon>
        <taxon>Phytomyxea</taxon>
        <taxon>Plasmodiophorida</taxon>
        <taxon>Plasmodiophoridae</taxon>
        <taxon>Spongospora</taxon>
    </lineage>
</organism>
<dbReference type="AlphaFoldDB" id="A0A0H5RF72"/>
<name>A0A0H5RF72_9EUKA</name>
<evidence type="ECO:0000313" key="1">
    <source>
        <dbReference type="EMBL" id="CRZ12835.1"/>
    </source>
</evidence>
<reference evidence="1" key="1">
    <citation type="submission" date="2015-04" db="EMBL/GenBank/DDBJ databases">
        <title>The genome sequence of the plant pathogenic Rhizarian Plasmodiophora brassicae reveals insights in its biotrophic life cycle and the origin of chitin synthesis.</title>
        <authorList>
            <person name="Schwelm A."/>
            <person name="Fogelqvist J."/>
            <person name="Knaust A."/>
            <person name="Julke S."/>
            <person name="Lilja T."/>
            <person name="Dhandapani V."/>
            <person name="Bonilla-Rosso G."/>
            <person name="Karlsson M."/>
            <person name="Shevchenko A."/>
            <person name="Choi S.R."/>
            <person name="Kim H.G."/>
            <person name="Park J.Y."/>
            <person name="Lim Y.P."/>
            <person name="Ludwig-Muller J."/>
            <person name="Dixelius C."/>
        </authorList>
    </citation>
    <scope>NUCLEOTIDE SEQUENCE</scope>
    <source>
        <tissue evidence="1">Potato root galls</tissue>
    </source>
</reference>
<feature type="non-terminal residue" evidence="1">
    <location>
        <position position="1"/>
    </location>
</feature>